<feature type="chain" id="PRO_5043338674" description="Secreted protein" evidence="1">
    <location>
        <begin position="20"/>
        <end position="75"/>
    </location>
</feature>
<reference evidence="2" key="1">
    <citation type="submission" date="2020-10" db="EMBL/GenBank/DDBJ databases">
        <title>Chromosome-scale genome assembly of the Allis shad, Alosa alosa.</title>
        <authorList>
            <person name="Margot Z."/>
            <person name="Christophe K."/>
            <person name="Cabau C."/>
            <person name="Louis A."/>
            <person name="Berthelot C."/>
            <person name="Parey E."/>
            <person name="Roest Crollius H."/>
            <person name="Montfort J."/>
            <person name="Robinson-Rechavi M."/>
            <person name="Bucao C."/>
            <person name="Bouchez O."/>
            <person name="Gislard M."/>
            <person name="Lluch J."/>
            <person name="Milhes M."/>
            <person name="Lampietro C."/>
            <person name="Lopez Roques C."/>
            <person name="Donnadieu C."/>
            <person name="Braasch I."/>
            <person name="Desvignes T."/>
            <person name="Postlethwait J."/>
            <person name="Bobe J."/>
            <person name="Guiguen Y."/>
        </authorList>
    </citation>
    <scope>NUCLEOTIDE SEQUENCE</scope>
    <source>
        <strain evidence="2">M-15738</strain>
        <tissue evidence="2">Blood</tissue>
    </source>
</reference>
<evidence type="ECO:0000313" key="2">
    <source>
        <dbReference type="EMBL" id="KAG5264922.1"/>
    </source>
</evidence>
<evidence type="ECO:0008006" key="4">
    <source>
        <dbReference type="Google" id="ProtNLM"/>
    </source>
</evidence>
<evidence type="ECO:0000313" key="3">
    <source>
        <dbReference type="Proteomes" id="UP000823561"/>
    </source>
</evidence>
<dbReference type="EMBL" id="JADWDJ010000020">
    <property type="protein sequence ID" value="KAG5264922.1"/>
    <property type="molecule type" value="Genomic_DNA"/>
</dbReference>
<keyword evidence="3" id="KW-1185">Reference proteome</keyword>
<dbReference type="AlphaFoldDB" id="A0AAV6FUT1"/>
<protein>
    <recommendedName>
        <fullName evidence="4">Secreted protein</fullName>
    </recommendedName>
</protein>
<feature type="signal peptide" evidence="1">
    <location>
        <begin position="1"/>
        <end position="19"/>
    </location>
</feature>
<organism evidence="2 3">
    <name type="scientific">Alosa alosa</name>
    <name type="common">allis shad</name>
    <dbReference type="NCBI Taxonomy" id="278164"/>
    <lineage>
        <taxon>Eukaryota</taxon>
        <taxon>Metazoa</taxon>
        <taxon>Chordata</taxon>
        <taxon>Craniata</taxon>
        <taxon>Vertebrata</taxon>
        <taxon>Euteleostomi</taxon>
        <taxon>Actinopterygii</taxon>
        <taxon>Neopterygii</taxon>
        <taxon>Teleostei</taxon>
        <taxon>Clupei</taxon>
        <taxon>Clupeiformes</taxon>
        <taxon>Clupeoidei</taxon>
        <taxon>Clupeidae</taxon>
        <taxon>Alosa</taxon>
    </lineage>
</organism>
<keyword evidence="1" id="KW-0732">Signal</keyword>
<comment type="caution">
    <text evidence="2">The sequence shown here is derived from an EMBL/GenBank/DDBJ whole genome shotgun (WGS) entry which is preliminary data.</text>
</comment>
<accession>A0AAV6FUT1</accession>
<sequence>MNMWFVVLMIVFASAQSTAQNSTTYLHIDQSTGQTLTCSRYTKCVLLDTVLRRKAHHMKILNVSFVQVDLTQLEN</sequence>
<dbReference type="Proteomes" id="UP000823561">
    <property type="component" value="Chromosome 20"/>
</dbReference>
<gene>
    <name evidence="2" type="ORF">AALO_G00259480</name>
</gene>
<evidence type="ECO:0000256" key="1">
    <source>
        <dbReference type="SAM" id="SignalP"/>
    </source>
</evidence>
<name>A0AAV6FUT1_9TELE</name>
<proteinExistence type="predicted"/>